<accession>A0A084J881</accession>
<evidence type="ECO:0000256" key="4">
    <source>
        <dbReference type="ARBA" id="ARBA00022691"/>
    </source>
</evidence>
<reference evidence="12 13" key="1">
    <citation type="submission" date="2014-07" db="EMBL/GenBank/DDBJ databases">
        <title>Draft genome of Clostridium sulfidigenes 113A isolated from sediments associated with methane hydrate from Krishna Godavari basin.</title>
        <authorList>
            <person name="Honkalas V.S."/>
            <person name="Dabir A.P."/>
            <person name="Arora P."/>
            <person name="Dhakephalkar P.K."/>
        </authorList>
    </citation>
    <scope>NUCLEOTIDE SEQUENCE [LARGE SCALE GENOMIC DNA]</scope>
    <source>
        <strain evidence="12 13">113A</strain>
    </source>
</reference>
<dbReference type="Gene3D" id="3.30.70.20">
    <property type="match status" value="1"/>
</dbReference>
<protein>
    <submittedName>
        <fullName evidence="12">(4Fe-4S)-binding protein</fullName>
    </submittedName>
</protein>
<dbReference type="NCBIfam" id="TIGR04041">
    <property type="entry name" value="activase_YjjW"/>
    <property type="match status" value="1"/>
</dbReference>
<organism evidence="12 13">
    <name type="scientific">Clostridium sulfidigenes</name>
    <dbReference type="NCBI Taxonomy" id="318464"/>
    <lineage>
        <taxon>Bacteria</taxon>
        <taxon>Bacillati</taxon>
        <taxon>Bacillota</taxon>
        <taxon>Clostridia</taxon>
        <taxon>Eubacteriales</taxon>
        <taxon>Clostridiaceae</taxon>
        <taxon>Clostridium</taxon>
    </lineage>
</organism>
<evidence type="ECO:0000256" key="3">
    <source>
        <dbReference type="ARBA" id="ARBA00022485"/>
    </source>
</evidence>
<dbReference type="RefSeq" id="WP_035135079.1">
    <property type="nucleotide sequence ID" value="NZ_JPMD01000041.1"/>
</dbReference>
<dbReference type="InterPro" id="IPR023912">
    <property type="entry name" value="YjjW_bact"/>
</dbReference>
<comment type="catalytic activity">
    <reaction evidence="9">
        <text>glycyl-[protein] + reduced [flavodoxin] + S-adenosyl-L-methionine = glycin-2-yl radical-[protein] + semiquinone [flavodoxin] + 5'-deoxyadenosine + L-methionine + H(+)</text>
        <dbReference type="Rhea" id="RHEA:61976"/>
        <dbReference type="Rhea" id="RHEA-COMP:10622"/>
        <dbReference type="Rhea" id="RHEA-COMP:14480"/>
        <dbReference type="Rhea" id="RHEA-COMP:15993"/>
        <dbReference type="Rhea" id="RHEA-COMP:15994"/>
        <dbReference type="ChEBI" id="CHEBI:15378"/>
        <dbReference type="ChEBI" id="CHEBI:17319"/>
        <dbReference type="ChEBI" id="CHEBI:29947"/>
        <dbReference type="ChEBI" id="CHEBI:32722"/>
        <dbReference type="ChEBI" id="CHEBI:57618"/>
        <dbReference type="ChEBI" id="CHEBI:57844"/>
        <dbReference type="ChEBI" id="CHEBI:59789"/>
        <dbReference type="ChEBI" id="CHEBI:140311"/>
    </reaction>
</comment>
<keyword evidence="3" id="KW-0004">4Fe-4S</keyword>
<dbReference type="InterPro" id="IPR007197">
    <property type="entry name" value="rSAM"/>
</dbReference>
<dbReference type="SFLD" id="SFLDG01066">
    <property type="entry name" value="organic_radical-activating_enz"/>
    <property type="match status" value="1"/>
</dbReference>
<dbReference type="Proteomes" id="UP000028542">
    <property type="component" value="Unassembled WGS sequence"/>
</dbReference>
<feature type="domain" description="Radical SAM core" evidence="11">
    <location>
        <begin position="20"/>
        <end position="278"/>
    </location>
</feature>
<dbReference type="PROSITE" id="PS51379">
    <property type="entry name" value="4FE4S_FER_2"/>
    <property type="match status" value="2"/>
</dbReference>
<dbReference type="EMBL" id="JPMD01000041">
    <property type="protein sequence ID" value="KEZ85165.1"/>
    <property type="molecule type" value="Genomic_DNA"/>
</dbReference>
<keyword evidence="4" id="KW-0949">S-adenosyl-L-methionine</keyword>
<feature type="domain" description="4Fe-4S ferredoxin-type" evidence="10">
    <location>
        <begin position="71"/>
        <end position="100"/>
    </location>
</feature>
<dbReference type="Gene3D" id="3.20.20.70">
    <property type="entry name" value="Aldolase class I"/>
    <property type="match status" value="1"/>
</dbReference>
<dbReference type="InterPro" id="IPR040074">
    <property type="entry name" value="BssD/PflA/YjjW"/>
</dbReference>
<dbReference type="CDD" id="cd01335">
    <property type="entry name" value="Radical_SAM"/>
    <property type="match status" value="1"/>
</dbReference>
<dbReference type="InterPro" id="IPR013785">
    <property type="entry name" value="Aldolase_TIM"/>
</dbReference>
<gene>
    <name evidence="12" type="ORF">IO99_16260</name>
</gene>
<dbReference type="SUPFAM" id="SSF102114">
    <property type="entry name" value="Radical SAM enzymes"/>
    <property type="match status" value="1"/>
</dbReference>
<keyword evidence="13" id="KW-1185">Reference proteome</keyword>
<dbReference type="PROSITE" id="PS00198">
    <property type="entry name" value="4FE4S_FER_1"/>
    <property type="match status" value="1"/>
</dbReference>
<dbReference type="PANTHER" id="PTHR30352">
    <property type="entry name" value="PYRUVATE FORMATE-LYASE-ACTIVATING ENZYME"/>
    <property type="match status" value="1"/>
</dbReference>
<evidence type="ECO:0000259" key="11">
    <source>
        <dbReference type="PROSITE" id="PS51918"/>
    </source>
</evidence>
<dbReference type="GO" id="GO:0051539">
    <property type="term" value="F:4 iron, 4 sulfur cluster binding"/>
    <property type="evidence" value="ECO:0007669"/>
    <property type="project" value="UniProtKB-KW"/>
</dbReference>
<comment type="cofactor">
    <cofactor evidence="1">
        <name>[4Fe-4S] cluster</name>
        <dbReference type="ChEBI" id="CHEBI:49883"/>
    </cofactor>
</comment>
<sequence>MNDKQETIGYVNKIIPFSNVDGEGNRMAIFLQGCNYNCLYCHNPETINRCVNCGECVPVCEYEALSMVDGKVQYDIDKCVNCDACIATCKKNSSPKITKITASELMKKIEKVKFFISGITVSGGECTLQRDFLKELFTKVKSLGLTTFIDTNGSTPIYMDKELLEVTDKTMIDLKAFHPEENKILTGLTNETVIKNIRELGKLDKIYEIRTVVVPEVLNNNYTVDMGSKLLAEINPNIQYKLIKYRPMGVRKELLETTVPTNDYMKELESIARANGCINTIIV</sequence>
<evidence type="ECO:0000259" key="10">
    <source>
        <dbReference type="PROSITE" id="PS51379"/>
    </source>
</evidence>
<keyword evidence="7" id="KW-0408">Iron</keyword>
<evidence type="ECO:0000256" key="6">
    <source>
        <dbReference type="ARBA" id="ARBA00023002"/>
    </source>
</evidence>
<evidence type="ECO:0000256" key="9">
    <source>
        <dbReference type="ARBA" id="ARBA00047365"/>
    </source>
</evidence>
<dbReference type="Pfam" id="PF04055">
    <property type="entry name" value="Radical_SAM"/>
    <property type="match status" value="1"/>
</dbReference>
<dbReference type="PIRSF" id="PIRSF000371">
    <property type="entry name" value="PFL_act_enz"/>
    <property type="match status" value="1"/>
</dbReference>
<feature type="domain" description="4Fe-4S ferredoxin-type" evidence="10">
    <location>
        <begin position="43"/>
        <end position="70"/>
    </location>
</feature>
<evidence type="ECO:0000313" key="12">
    <source>
        <dbReference type="EMBL" id="KEZ85165.1"/>
    </source>
</evidence>
<dbReference type="GO" id="GO:0046872">
    <property type="term" value="F:metal ion binding"/>
    <property type="evidence" value="ECO:0007669"/>
    <property type="project" value="UniProtKB-KW"/>
</dbReference>
<comment type="similarity">
    <text evidence="2">Belongs to the organic radical-activating enzymes family.</text>
</comment>
<dbReference type="eggNOG" id="COG1180">
    <property type="taxonomic scope" value="Bacteria"/>
</dbReference>
<dbReference type="InterPro" id="IPR058240">
    <property type="entry name" value="rSAM_sf"/>
</dbReference>
<dbReference type="InterPro" id="IPR017900">
    <property type="entry name" value="4Fe4S_Fe_S_CS"/>
</dbReference>
<evidence type="ECO:0000256" key="1">
    <source>
        <dbReference type="ARBA" id="ARBA00001966"/>
    </source>
</evidence>
<dbReference type="PROSITE" id="PS01087">
    <property type="entry name" value="RADICAL_ACTIVATING"/>
    <property type="match status" value="1"/>
</dbReference>
<keyword evidence="5" id="KW-0479">Metal-binding</keyword>
<keyword evidence="6" id="KW-0560">Oxidoreductase</keyword>
<evidence type="ECO:0000256" key="5">
    <source>
        <dbReference type="ARBA" id="ARBA00022723"/>
    </source>
</evidence>
<proteinExistence type="inferred from homology"/>
<dbReference type="InterPro" id="IPR017896">
    <property type="entry name" value="4Fe4S_Fe-S-bd"/>
</dbReference>
<dbReference type="InterPro" id="IPR034457">
    <property type="entry name" value="Organic_radical-activating"/>
</dbReference>
<keyword evidence="8" id="KW-0411">Iron-sulfur</keyword>
<evidence type="ECO:0000313" key="13">
    <source>
        <dbReference type="Proteomes" id="UP000028542"/>
    </source>
</evidence>
<dbReference type="PROSITE" id="PS51918">
    <property type="entry name" value="RADICAL_SAM"/>
    <property type="match status" value="1"/>
</dbReference>
<comment type="caution">
    <text evidence="12">The sequence shown here is derived from an EMBL/GenBank/DDBJ whole genome shotgun (WGS) entry which is preliminary data.</text>
</comment>
<evidence type="ECO:0000256" key="2">
    <source>
        <dbReference type="ARBA" id="ARBA00009777"/>
    </source>
</evidence>
<dbReference type="STRING" id="318464.IO99_16260"/>
<dbReference type="SFLD" id="SFLDF00392">
    <property type="entry name" value="YjjI_activase"/>
    <property type="match status" value="1"/>
</dbReference>
<evidence type="ECO:0000256" key="8">
    <source>
        <dbReference type="ARBA" id="ARBA00023014"/>
    </source>
</evidence>
<dbReference type="SFLD" id="SFLDG01118">
    <property type="entry name" value="activating_enzymes__group_2"/>
    <property type="match status" value="1"/>
</dbReference>
<dbReference type="SFLD" id="SFLDS00029">
    <property type="entry name" value="Radical_SAM"/>
    <property type="match status" value="1"/>
</dbReference>
<evidence type="ECO:0000256" key="7">
    <source>
        <dbReference type="ARBA" id="ARBA00023004"/>
    </source>
</evidence>
<name>A0A084J881_9CLOT</name>
<dbReference type="GO" id="GO:0016491">
    <property type="term" value="F:oxidoreductase activity"/>
    <property type="evidence" value="ECO:0007669"/>
    <property type="project" value="UniProtKB-KW"/>
</dbReference>
<dbReference type="SUPFAM" id="SSF54862">
    <property type="entry name" value="4Fe-4S ferredoxins"/>
    <property type="match status" value="1"/>
</dbReference>
<dbReference type="PANTHER" id="PTHR30352:SF13">
    <property type="entry name" value="GLYCYL-RADICAL ENZYME ACTIVATING ENZYME YJJW-RELATED"/>
    <property type="match status" value="1"/>
</dbReference>
<dbReference type="InterPro" id="IPR001989">
    <property type="entry name" value="Radical_activat_CS"/>
</dbReference>
<dbReference type="AlphaFoldDB" id="A0A084J881"/>
<dbReference type="InterPro" id="IPR012839">
    <property type="entry name" value="Organic_radical_activase"/>
</dbReference>